<organism evidence="2 3">
    <name type="scientific">Streptomyces aureus</name>
    <dbReference type="NCBI Taxonomy" id="193461"/>
    <lineage>
        <taxon>Bacteria</taxon>
        <taxon>Bacillati</taxon>
        <taxon>Actinomycetota</taxon>
        <taxon>Actinomycetes</taxon>
        <taxon>Kitasatosporales</taxon>
        <taxon>Streptomycetaceae</taxon>
        <taxon>Streptomyces</taxon>
    </lineage>
</organism>
<accession>A0ABV4SUP4</accession>
<dbReference type="PANTHER" id="PTHR36156:SF2">
    <property type="entry name" value="CUPIN TYPE-2 DOMAIN-CONTAINING PROTEIN"/>
    <property type="match status" value="1"/>
</dbReference>
<protein>
    <submittedName>
        <fullName evidence="2">Cupin domain-containing protein</fullName>
    </submittedName>
</protein>
<dbReference type="PANTHER" id="PTHR36156">
    <property type="entry name" value="SLR2101 PROTEIN"/>
    <property type="match status" value="1"/>
</dbReference>
<dbReference type="Pfam" id="PF07883">
    <property type="entry name" value="Cupin_2"/>
    <property type="match status" value="1"/>
</dbReference>
<dbReference type="SUPFAM" id="SSF51182">
    <property type="entry name" value="RmlC-like cupins"/>
    <property type="match status" value="1"/>
</dbReference>
<dbReference type="InterPro" id="IPR014710">
    <property type="entry name" value="RmlC-like_jellyroll"/>
</dbReference>
<dbReference type="InterPro" id="IPR011051">
    <property type="entry name" value="RmlC_Cupin_sf"/>
</dbReference>
<gene>
    <name evidence="2" type="ORF">ACEG43_38530</name>
</gene>
<proteinExistence type="predicted"/>
<evidence type="ECO:0000313" key="2">
    <source>
        <dbReference type="EMBL" id="MFA3842025.1"/>
    </source>
</evidence>
<evidence type="ECO:0000313" key="3">
    <source>
        <dbReference type="Proteomes" id="UP001571476"/>
    </source>
</evidence>
<sequence>MHFTASVDLVVVLDGEVEVILDNARTVLKQGDFLVQNGTRHEWRNYGDKPARIGCGLPKSHHVVL</sequence>
<feature type="domain" description="Cupin type-2" evidence="1">
    <location>
        <begin position="8"/>
        <end position="53"/>
    </location>
</feature>
<dbReference type="Proteomes" id="UP001571476">
    <property type="component" value="Unassembled WGS sequence"/>
</dbReference>
<dbReference type="InterPro" id="IPR047142">
    <property type="entry name" value="OryJ/VirC-like"/>
</dbReference>
<comment type="caution">
    <text evidence="2">The sequence shown here is derived from an EMBL/GenBank/DDBJ whole genome shotgun (WGS) entry which is preliminary data.</text>
</comment>
<keyword evidence="3" id="KW-1185">Reference proteome</keyword>
<name>A0ABV4SUP4_9ACTN</name>
<dbReference type="Gene3D" id="2.60.120.10">
    <property type="entry name" value="Jelly Rolls"/>
    <property type="match status" value="1"/>
</dbReference>
<dbReference type="RefSeq" id="WP_372566082.1">
    <property type="nucleotide sequence ID" value="NZ_JBGOSP010000032.1"/>
</dbReference>
<reference evidence="2 3" key="1">
    <citation type="submission" date="2024-08" db="EMBL/GenBank/DDBJ databases">
        <title>Genome sequence of Streptomyces aureus CACIA-1.46HGO.</title>
        <authorList>
            <person name="Evangelista-Martinez Z."/>
        </authorList>
    </citation>
    <scope>NUCLEOTIDE SEQUENCE [LARGE SCALE GENOMIC DNA]</scope>
    <source>
        <strain evidence="2 3">CACIA-1.46HGO</strain>
    </source>
</reference>
<evidence type="ECO:0000259" key="1">
    <source>
        <dbReference type="Pfam" id="PF07883"/>
    </source>
</evidence>
<dbReference type="EMBL" id="JBGOSP010000032">
    <property type="protein sequence ID" value="MFA3842025.1"/>
    <property type="molecule type" value="Genomic_DNA"/>
</dbReference>
<dbReference type="InterPro" id="IPR013096">
    <property type="entry name" value="Cupin_2"/>
</dbReference>